<dbReference type="EMBL" id="CYPR01000161">
    <property type="protein sequence ID" value="CUH39705.1"/>
    <property type="molecule type" value="Genomic_DNA"/>
</dbReference>
<name>A0A0M7BEB6_9RHOB</name>
<dbReference type="Proteomes" id="UP000049455">
    <property type="component" value="Unassembled WGS sequence"/>
</dbReference>
<gene>
    <name evidence="2" type="ORF">JSE7799_02433</name>
</gene>
<feature type="region of interest" description="Disordered" evidence="1">
    <location>
        <begin position="1"/>
        <end position="20"/>
    </location>
</feature>
<reference evidence="2 3" key="1">
    <citation type="submission" date="2015-09" db="EMBL/GenBank/DDBJ databases">
        <authorList>
            <person name="Jackson K.R."/>
            <person name="Lunt B.L."/>
            <person name="Fisher J.N.B."/>
            <person name="Gardner A.V."/>
            <person name="Bailey M.E."/>
            <person name="Deus L.M."/>
            <person name="Earl A.S."/>
            <person name="Gibby P.D."/>
            <person name="Hartmann K.A."/>
            <person name="Liu J.E."/>
            <person name="Manci A.M."/>
            <person name="Nielsen D.A."/>
            <person name="Solomon M.B."/>
            <person name="Breakwell D.P."/>
            <person name="Burnett S.H."/>
            <person name="Grose J.H."/>
        </authorList>
    </citation>
    <scope>NUCLEOTIDE SEQUENCE [LARGE SCALE GENOMIC DNA]</scope>
    <source>
        <strain evidence="2 3">CECT 7799</strain>
    </source>
</reference>
<dbReference type="SUPFAM" id="SSF141571">
    <property type="entry name" value="Pentapeptide repeat-like"/>
    <property type="match status" value="1"/>
</dbReference>
<evidence type="ECO:0000313" key="2">
    <source>
        <dbReference type="EMBL" id="CUH39705.1"/>
    </source>
</evidence>
<dbReference type="OrthoDB" id="7863594at2"/>
<dbReference type="STRING" id="313367.JSE7799_02433"/>
<keyword evidence="3" id="KW-1185">Reference proteome</keyword>
<dbReference type="InterPro" id="IPR001646">
    <property type="entry name" value="5peptide_repeat"/>
</dbReference>
<protein>
    <submittedName>
        <fullName evidence="2">Secreted effector protein PipB2</fullName>
    </submittedName>
</protein>
<dbReference type="AlphaFoldDB" id="A0A0M7BEB6"/>
<sequence length="117" mass="12670">MSDLFDQSDAPQDSPAPEKLEVADRFLDGSTFTRVSLRDAVVEDSILTAARIEDVNAEGIAFSDCRLARATFRDVNLTGAALRDVNLTGVEIVDSEIDGMTIDGIPVADLLARWRDG</sequence>
<evidence type="ECO:0000256" key="1">
    <source>
        <dbReference type="SAM" id="MobiDB-lite"/>
    </source>
</evidence>
<accession>A0A0M7BEB6</accession>
<proteinExistence type="predicted"/>
<dbReference type="Gene3D" id="2.160.20.80">
    <property type="entry name" value="E3 ubiquitin-protein ligase SopA"/>
    <property type="match status" value="1"/>
</dbReference>
<organism evidence="2 3">
    <name type="scientific">Jannaschia seosinensis</name>
    <dbReference type="NCBI Taxonomy" id="313367"/>
    <lineage>
        <taxon>Bacteria</taxon>
        <taxon>Pseudomonadati</taxon>
        <taxon>Pseudomonadota</taxon>
        <taxon>Alphaproteobacteria</taxon>
        <taxon>Rhodobacterales</taxon>
        <taxon>Roseobacteraceae</taxon>
        <taxon>Jannaschia</taxon>
    </lineage>
</organism>
<evidence type="ECO:0000313" key="3">
    <source>
        <dbReference type="Proteomes" id="UP000049455"/>
    </source>
</evidence>
<dbReference type="Pfam" id="PF13599">
    <property type="entry name" value="Pentapeptide_4"/>
    <property type="match status" value="1"/>
</dbReference>
<dbReference type="RefSeq" id="WP_055663860.1">
    <property type="nucleotide sequence ID" value="NZ_CYPR01000161.1"/>
</dbReference>